<dbReference type="Proteomes" id="UP000265520">
    <property type="component" value="Unassembled WGS sequence"/>
</dbReference>
<evidence type="ECO:0000313" key="1">
    <source>
        <dbReference type="EMBL" id="MCI67612.1"/>
    </source>
</evidence>
<sequence>MEEEGMVQEGDEDTSVLYDYGAPHIARCVYDNF</sequence>
<keyword evidence="2" id="KW-1185">Reference proteome</keyword>
<dbReference type="AlphaFoldDB" id="A0A392U2S3"/>
<feature type="non-terminal residue" evidence="1">
    <location>
        <position position="33"/>
    </location>
</feature>
<comment type="caution">
    <text evidence="1">The sequence shown here is derived from an EMBL/GenBank/DDBJ whole genome shotgun (WGS) entry which is preliminary data.</text>
</comment>
<accession>A0A392U2S3</accession>
<evidence type="ECO:0000313" key="2">
    <source>
        <dbReference type="Proteomes" id="UP000265520"/>
    </source>
</evidence>
<proteinExistence type="predicted"/>
<organism evidence="1 2">
    <name type="scientific">Trifolium medium</name>
    <dbReference type="NCBI Taxonomy" id="97028"/>
    <lineage>
        <taxon>Eukaryota</taxon>
        <taxon>Viridiplantae</taxon>
        <taxon>Streptophyta</taxon>
        <taxon>Embryophyta</taxon>
        <taxon>Tracheophyta</taxon>
        <taxon>Spermatophyta</taxon>
        <taxon>Magnoliopsida</taxon>
        <taxon>eudicotyledons</taxon>
        <taxon>Gunneridae</taxon>
        <taxon>Pentapetalae</taxon>
        <taxon>rosids</taxon>
        <taxon>fabids</taxon>
        <taxon>Fabales</taxon>
        <taxon>Fabaceae</taxon>
        <taxon>Papilionoideae</taxon>
        <taxon>50 kb inversion clade</taxon>
        <taxon>NPAAA clade</taxon>
        <taxon>Hologalegina</taxon>
        <taxon>IRL clade</taxon>
        <taxon>Trifolieae</taxon>
        <taxon>Trifolium</taxon>
    </lineage>
</organism>
<protein>
    <submittedName>
        <fullName evidence="1">Uncharacterized protein</fullName>
    </submittedName>
</protein>
<reference evidence="1 2" key="1">
    <citation type="journal article" date="2018" name="Front. Plant Sci.">
        <title>Red Clover (Trifolium pratense) and Zigzag Clover (T. medium) - A Picture of Genomic Similarities and Differences.</title>
        <authorList>
            <person name="Dluhosova J."/>
            <person name="Istvanek J."/>
            <person name="Nedelnik J."/>
            <person name="Repkova J."/>
        </authorList>
    </citation>
    <scope>NUCLEOTIDE SEQUENCE [LARGE SCALE GENOMIC DNA]</scope>
    <source>
        <strain evidence="2">cv. 10/8</strain>
        <tissue evidence="1">Leaf</tissue>
    </source>
</reference>
<name>A0A392U2S3_9FABA</name>
<dbReference type="EMBL" id="LXQA010720520">
    <property type="protein sequence ID" value="MCI67612.1"/>
    <property type="molecule type" value="Genomic_DNA"/>
</dbReference>